<dbReference type="RefSeq" id="XP_002910757.1">
    <property type="nucleotide sequence ID" value="XM_002910711.1"/>
</dbReference>
<protein>
    <submittedName>
        <fullName evidence="1">Uncharacterized protein</fullName>
    </submittedName>
</protein>
<sequence>MVYSHIRKPILLSYTAAHYFSEVPAEEVERDARKGRTGRARIGILNHLDLGRYRRCAPRQDLEERLGGDDSRDRHSVEEATGLEEMLKDEITLDHDLTVPVLWTTVFADECR</sequence>
<dbReference type="KEGG" id="cci:CC1G_15091"/>
<keyword evidence="2" id="KW-1185">Reference proteome</keyword>
<dbReference type="AlphaFoldDB" id="D6RPF8"/>
<dbReference type="HOGENOM" id="CLU_2145732_0_0_1"/>
<name>D6RPF8_COPC7</name>
<reference evidence="1 2" key="1">
    <citation type="journal article" date="2010" name="Proc. Natl. Acad. Sci. U.S.A.">
        <title>Insights into evolution of multicellular fungi from the assembled chromosomes of the mushroom Coprinopsis cinerea (Coprinus cinereus).</title>
        <authorList>
            <person name="Stajich J.E."/>
            <person name="Wilke S.K."/>
            <person name="Ahren D."/>
            <person name="Au C.H."/>
            <person name="Birren B.W."/>
            <person name="Borodovsky M."/>
            <person name="Burns C."/>
            <person name="Canback B."/>
            <person name="Casselton L.A."/>
            <person name="Cheng C.K."/>
            <person name="Deng J."/>
            <person name="Dietrich F.S."/>
            <person name="Fargo D.C."/>
            <person name="Farman M.L."/>
            <person name="Gathman A.C."/>
            <person name="Goldberg J."/>
            <person name="Guigo R."/>
            <person name="Hoegger P.J."/>
            <person name="Hooker J.B."/>
            <person name="Huggins A."/>
            <person name="James T.Y."/>
            <person name="Kamada T."/>
            <person name="Kilaru S."/>
            <person name="Kodira C."/>
            <person name="Kues U."/>
            <person name="Kupfer D."/>
            <person name="Kwan H.S."/>
            <person name="Lomsadze A."/>
            <person name="Li W."/>
            <person name="Lilly W.W."/>
            <person name="Ma L.J."/>
            <person name="Mackey A.J."/>
            <person name="Manning G."/>
            <person name="Martin F."/>
            <person name="Muraguchi H."/>
            <person name="Natvig D.O."/>
            <person name="Palmerini H."/>
            <person name="Ramesh M.A."/>
            <person name="Rehmeyer C.J."/>
            <person name="Roe B.A."/>
            <person name="Shenoy N."/>
            <person name="Stanke M."/>
            <person name="Ter-Hovhannisyan V."/>
            <person name="Tunlid A."/>
            <person name="Velagapudi R."/>
            <person name="Vision T.J."/>
            <person name="Zeng Q."/>
            <person name="Zolan M.E."/>
            <person name="Pukkila P.J."/>
        </authorList>
    </citation>
    <scope>NUCLEOTIDE SEQUENCE [LARGE SCALE GENOMIC DNA]</scope>
    <source>
        <strain evidence="2">Okayama-7 / 130 / ATCC MYA-4618 / FGSC 9003</strain>
    </source>
</reference>
<organism evidence="1 2">
    <name type="scientific">Coprinopsis cinerea (strain Okayama-7 / 130 / ATCC MYA-4618 / FGSC 9003)</name>
    <name type="common">Inky cap fungus</name>
    <name type="synonym">Hormographiella aspergillata</name>
    <dbReference type="NCBI Taxonomy" id="240176"/>
    <lineage>
        <taxon>Eukaryota</taxon>
        <taxon>Fungi</taxon>
        <taxon>Dikarya</taxon>
        <taxon>Basidiomycota</taxon>
        <taxon>Agaricomycotina</taxon>
        <taxon>Agaricomycetes</taxon>
        <taxon>Agaricomycetidae</taxon>
        <taxon>Agaricales</taxon>
        <taxon>Agaricineae</taxon>
        <taxon>Psathyrellaceae</taxon>
        <taxon>Coprinopsis</taxon>
    </lineage>
</organism>
<comment type="caution">
    <text evidence="1">The sequence shown here is derived from an EMBL/GenBank/DDBJ whole genome shotgun (WGS) entry which is preliminary data.</text>
</comment>
<evidence type="ECO:0000313" key="2">
    <source>
        <dbReference type="Proteomes" id="UP000001861"/>
    </source>
</evidence>
<dbReference type="VEuPathDB" id="FungiDB:CC1G_15091"/>
<dbReference type="EMBL" id="AACS02000008">
    <property type="protein sequence ID" value="EFI27263.1"/>
    <property type="molecule type" value="Genomic_DNA"/>
</dbReference>
<proteinExistence type="predicted"/>
<dbReference type="GeneID" id="9378278"/>
<evidence type="ECO:0000313" key="1">
    <source>
        <dbReference type="EMBL" id="EFI27263.1"/>
    </source>
</evidence>
<dbReference type="Proteomes" id="UP000001861">
    <property type="component" value="Unassembled WGS sequence"/>
</dbReference>
<accession>D6RPF8</accession>
<dbReference type="InParanoid" id="D6RPF8"/>
<gene>
    <name evidence="1" type="ORF">CC1G_15091</name>
</gene>